<dbReference type="EMBL" id="AAXG02000013">
    <property type="protein sequence ID" value="EDM99868.1"/>
    <property type="molecule type" value="Genomic_DNA"/>
</dbReference>
<dbReference type="Proteomes" id="UP000003639">
    <property type="component" value="Unassembled WGS sequence"/>
</dbReference>
<gene>
    <name evidence="1" type="ORF">BACCAP_02134</name>
</gene>
<comment type="caution">
    <text evidence="1">The sequence shown here is derived from an EMBL/GenBank/DDBJ whole genome shotgun (WGS) entry which is preliminary data.</text>
</comment>
<dbReference type="STRING" id="411467.BACCAP_02134"/>
<accession>A6NV99</accession>
<keyword evidence="2" id="KW-1185">Reference proteome</keyword>
<evidence type="ECO:0000313" key="2">
    <source>
        <dbReference type="Proteomes" id="UP000003639"/>
    </source>
</evidence>
<reference evidence="1 2" key="1">
    <citation type="submission" date="2007-04" db="EMBL/GenBank/DDBJ databases">
        <authorList>
            <person name="Fulton L."/>
            <person name="Clifton S."/>
            <person name="Fulton B."/>
            <person name="Xu J."/>
            <person name="Minx P."/>
            <person name="Pepin K.H."/>
            <person name="Johnson M."/>
            <person name="Thiruvilangam P."/>
            <person name="Bhonagiri V."/>
            <person name="Nash W.E."/>
            <person name="Mardis E.R."/>
            <person name="Wilson R.K."/>
        </authorList>
    </citation>
    <scope>NUCLEOTIDE SEQUENCE [LARGE SCALE GENOMIC DNA]</scope>
    <source>
        <strain evidence="1 2">ATCC 29799</strain>
    </source>
</reference>
<name>A6NV99_9FIRM</name>
<sequence>MEILQNHIFVILSMQSQSVLKGVFCIAFCRNMEKWYLLVIQKVVQTKMCIRWQQLLKILSV</sequence>
<dbReference type="AlphaFoldDB" id="A6NV99"/>
<organism evidence="1 2">
    <name type="scientific">Pseudoflavonifractor capillosus ATCC 29799</name>
    <dbReference type="NCBI Taxonomy" id="411467"/>
    <lineage>
        <taxon>Bacteria</taxon>
        <taxon>Bacillati</taxon>
        <taxon>Bacillota</taxon>
        <taxon>Clostridia</taxon>
        <taxon>Eubacteriales</taxon>
        <taxon>Oscillospiraceae</taxon>
        <taxon>Pseudoflavonifractor</taxon>
    </lineage>
</organism>
<evidence type="ECO:0000313" key="1">
    <source>
        <dbReference type="EMBL" id="EDM99868.1"/>
    </source>
</evidence>
<protein>
    <submittedName>
        <fullName evidence="1">Uncharacterized protein</fullName>
    </submittedName>
</protein>
<reference evidence="1 2" key="2">
    <citation type="submission" date="2007-06" db="EMBL/GenBank/DDBJ databases">
        <title>Draft genome sequence of Pseudoflavonifractor capillosus ATCC 29799.</title>
        <authorList>
            <person name="Sudarsanam P."/>
            <person name="Ley R."/>
            <person name="Guruge J."/>
            <person name="Turnbaugh P.J."/>
            <person name="Mahowald M."/>
            <person name="Liep D."/>
            <person name="Gordon J."/>
        </authorList>
    </citation>
    <scope>NUCLEOTIDE SEQUENCE [LARGE SCALE GENOMIC DNA]</scope>
    <source>
        <strain evidence="1 2">ATCC 29799</strain>
    </source>
</reference>
<proteinExistence type="predicted"/>